<reference evidence="2" key="1">
    <citation type="submission" date="2017-04" db="EMBL/GenBank/DDBJ databases">
        <authorList>
            <person name="Varghese N."/>
            <person name="Submissions S."/>
        </authorList>
    </citation>
    <scope>NUCLEOTIDE SEQUENCE [LARGE SCALE GENOMIC DNA]</scope>
    <source>
        <strain evidence="2">B5P</strain>
    </source>
</reference>
<dbReference type="InterPro" id="IPR021848">
    <property type="entry name" value="HODM_asu-like"/>
</dbReference>
<dbReference type="EMBL" id="FXBL01000004">
    <property type="protein sequence ID" value="SMH52402.1"/>
    <property type="molecule type" value="Genomic_DNA"/>
</dbReference>
<keyword evidence="2" id="KW-1185">Reference proteome</keyword>
<proteinExistence type="predicted"/>
<sequence length="313" mass="34209">MAAYDRGYDLKSSFPTPYDGSSRPFTIGLKPIDPAEWIVPADNLEAMLAEKDRLNREIPDLVFVEEPGTRGAQAELRDLLAAHLLECQPVLYRRDGNAISVGGVRTVELADADRAPLLAAAGLVADDLVLMRKDDSGWRLVAASLCFPSSWTLSEKFGRPLQQIHTPVPGFGEGTRMADVIQRIFDNLQPGQPVIRWNWSLQADRALYKPLSSVQRDERAAARPPRFADGAASAFIRVERQTLRKLPVSGDIVFTIRIDLDPMSALKTHPDGARLAAGLAAQLAALDSAQVDYKGFGADRDRLIADLQQVAAG</sequence>
<name>A0A1X7PKY1_9HYPH</name>
<dbReference type="Pfam" id="PF11927">
    <property type="entry name" value="HODM_asu-like"/>
    <property type="match status" value="1"/>
</dbReference>
<accession>A0A1X7PKY1</accession>
<organism evidence="1 2">
    <name type="scientific">Mesorhizobium australicum</name>
    <dbReference type="NCBI Taxonomy" id="536018"/>
    <lineage>
        <taxon>Bacteria</taxon>
        <taxon>Pseudomonadati</taxon>
        <taxon>Pseudomonadota</taxon>
        <taxon>Alphaproteobacteria</taxon>
        <taxon>Hyphomicrobiales</taxon>
        <taxon>Phyllobacteriaceae</taxon>
        <taxon>Mesorhizobium</taxon>
    </lineage>
</organism>
<evidence type="ECO:0008006" key="3">
    <source>
        <dbReference type="Google" id="ProtNLM"/>
    </source>
</evidence>
<dbReference type="AlphaFoldDB" id="A0A1X7PKY1"/>
<dbReference type="Proteomes" id="UP000193083">
    <property type="component" value="Unassembled WGS sequence"/>
</dbReference>
<dbReference type="RefSeq" id="WP_244561818.1">
    <property type="nucleotide sequence ID" value="NZ_FXBL01000004.1"/>
</dbReference>
<evidence type="ECO:0000313" key="1">
    <source>
        <dbReference type="EMBL" id="SMH52402.1"/>
    </source>
</evidence>
<gene>
    <name evidence="1" type="ORF">SAMN02982922_4664</name>
</gene>
<evidence type="ECO:0000313" key="2">
    <source>
        <dbReference type="Proteomes" id="UP000193083"/>
    </source>
</evidence>
<protein>
    <recommendedName>
        <fullName evidence="3">DUF3445 domain-containing protein</fullName>
    </recommendedName>
</protein>